<dbReference type="HAMAP" id="MF_00685">
    <property type="entry name" value="GlgB"/>
    <property type="match status" value="1"/>
</dbReference>
<reference evidence="13 14" key="1">
    <citation type="submission" date="2018-09" db="EMBL/GenBank/DDBJ databases">
        <authorList>
            <person name="Postec A."/>
        </authorList>
    </citation>
    <scope>NUCLEOTIDE SEQUENCE [LARGE SCALE GENOMIC DNA]</scope>
    <source>
        <strain evidence="13">70B-A</strain>
    </source>
</reference>
<dbReference type="PIRSF" id="PIRSF000463">
    <property type="entry name" value="GlgB"/>
    <property type="match status" value="1"/>
</dbReference>
<dbReference type="InterPro" id="IPR006407">
    <property type="entry name" value="GlgB"/>
</dbReference>
<dbReference type="OrthoDB" id="9800174at2"/>
<dbReference type="NCBIfam" id="NF008967">
    <property type="entry name" value="PRK12313.1"/>
    <property type="match status" value="1"/>
</dbReference>
<dbReference type="InterPro" id="IPR004193">
    <property type="entry name" value="Glyco_hydro_13_N"/>
</dbReference>
<keyword evidence="8 10" id="KW-0320">Glycogen biosynthesis</keyword>
<evidence type="ECO:0000256" key="1">
    <source>
        <dbReference type="ARBA" id="ARBA00000826"/>
    </source>
</evidence>
<dbReference type="FunFam" id="2.60.40.10:FF:000169">
    <property type="entry name" value="1,4-alpha-glucan branching enzyme GlgB"/>
    <property type="match status" value="1"/>
</dbReference>
<gene>
    <name evidence="10 13" type="primary">glgB</name>
    <name evidence="13" type="ORF">PATL70BA_3161</name>
</gene>
<dbReference type="SUPFAM" id="SSF51445">
    <property type="entry name" value="(Trans)glycosidases"/>
    <property type="match status" value="1"/>
</dbReference>
<evidence type="ECO:0000313" key="13">
    <source>
        <dbReference type="EMBL" id="VDN49082.1"/>
    </source>
</evidence>
<dbReference type="CDD" id="cd11322">
    <property type="entry name" value="AmyAc_Glg_BE"/>
    <property type="match status" value="1"/>
</dbReference>
<keyword evidence="6 10" id="KW-0328">Glycosyltransferase</keyword>
<evidence type="ECO:0000256" key="5">
    <source>
        <dbReference type="ARBA" id="ARBA00022600"/>
    </source>
</evidence>
<dbReference type="InterPro" id="IPR044143">
    <property type="entry name" value="GlgB_N_E_set_prok"/>
</dbReference>
<evidence type="ECO:0000256" key="2">
    <source>
        <dbReference type="ARBA" id="ARBA00002953"/>
    </source>
</evidence>
<evidence type="ECO:0000256" key="6">
    <source>
        <dbReference type="ARBA" id="ARBA00022676"/>
    </source>
</evidence>
<dbReference type="Gene3D" id="2.60.40.10">
    <property type="entry name" value="Immunoglobulins"/>
    <property type="match status" value="2"/>
</dbReference>
<dbReference type="PANTHER" id="PTHR43651:SF3">
    <property type="entry name" value="1,4-ALPHA-GLUCAN-BRANCHING ENZYME"/>
    <property type="match status" value="1"/>
</dbReference>
<dbReference type="NCBIfam" id="NF003811">
    <property type="entry name" value="PRK05402.1"/>
    <property type="match status" value="1"/>
</dbReference>
<dbReference type="Gene3D" id="2.60.40.1180">
    <property type="entry name" value="Golgi alpha-mannosidase II"/>
    <property type="match status" value="1"/>
</dbReference>
<dbReference type="Proteomes" id="UP000279029">
    <property type="component" value="Chromosome"/>
</dbReference>
<comment type="function">
    <text evidence="2 10">Catalyzes the formation of the alpha-1,6-glucosidic linkages in glycogen by scission of a 1,4-alpha-linked oligosaccharide from growing alpha-1,4-glucan chains and the subsequent attachment of the oligosaccharide to the alpha-1,6 position.</text>
</comment>
<dbReference type="GO" id="GO:0005978">
    <property type="term" value="P:glycogen biosynthetic process"/>
    <property type="evidence" value="ECO:0007669"/>
    <property type="project" value="UniProtKB-UniRule"/>
</dbReference>
<evidence type="ECO:0000256" key="7">
    <source>
        <dbReference type="ARBA" id="ARBA00022679"/>
    </source>
</evidence>
<dbReference type="NCBIfam" id="TIGR01515">
    <property type="entry name" value="branching_enzym"/>
    <property type="match status" value="1"/>
</dbReference>
<dbReference type="GO" id="GO:0003844">
    <property type="term" value="F:1,4-alpha-glucan branching enzyme activity"/>
    <property type="evidence" value="ECO:0007669"/>
    <property type="project" value="UniProtKB-UniRule"/>
</dbReference>
<keyword evidence="7 10" id="KW-0808">Transferase</keyword>
<dbReference type="RefSeq" id="WP_125138117.1">
    <property type="nucleotide sequence ID" value="NZ_LR130778.1"/>
</dbReference>
<dbReference type="InterPro" id="IPR013783">
    <property type="entry name" value="Ig-like_fold"/>
</dbReference>
<evidence type="ECO:0000256" key="11">
    <source>
        <dbReference type="PIRSR" id="PIRSR000463-1"/>
    </source>
</evidence>
<evidence type="ECO:0000259" key="12">
    <source>
        <dbReference type="SMART" id="SM00642"/>
    </source>
</evidence>
<proteinExistence type="inferred from homology"/>
<comment type="subunit">
    <text evidence="10">Monomer.</text>
</comment>
<keyword evidence="14" id="KW-1185">Reference proteome</keyword>
<dbReference type="GO" id="GO:0043169">
    <property type="term" value="F:cation binding"/>
    <property type="evidence" value="ECO:0007669"/>
    <property type="project" value="InterPro"/>
</dbReference>
<dbReference type="EC" id="2.4.1.18" evidence="10"/>
<dbReference type="GO" id="GO:0004553">
    <property type="term" value="F:hydrolase activity, hydrolyzing O-glycosyl compounds"/>
    <property type="evidence" value="ECO:0007669"/>
    <property type="project" value="InterPro"/>
</dbReference>
<dbReference type="GO" id="GO:0005829">
    <property type="term" value="C:cytosol"/>
    <property type="evidence" value="ECO:0007669"/>
    <property type="project" value="TreeGrafter"/>
</dbReference>
<dbReference type="EMBL" id="LR130778">
    <property type="protein sequence ID" value="VDN49082.1"/>
    <property type="molecule type" value="Genomic_DNA"/>
</dbReference>
<protein>
    <recommendedName>
        <fullName evidence="10">1,4-alpha-glucan branching enzyme GlgB</fullName>
        <ecNumber evidence="10">2.4.1.18</ecNumber>
    </recommendedName>
    <alternativeName>
        <fullName evidence="10">1,4-alpha-D-glucan:1,4-alpha-D-glucan 6-glucosyl-transferase</fullName>
    </alternativeName>
    <alternativeName>
        <fullName evidence="10">Alpha-(1-&gt;4)-glucan branching enzyme</fullName>
    </alternativeName>
    <alternativeName>
        <fullName evidence="10">Glycogen branching enzyme</fullName>
        <shortName evidence="10">BE</shortName>
    </alternativeName>
</protein>
<feature type="active site" description="Proton donor" evidence="10 11">
    <location>
        <position position="460"/>
    </location>
</feature>
<sequence>MEKYINEVEMAEILGTEHRDPHHFLGMHQQDGIYYVNAYKPSAFRMEVLDLTNQKQIKMTSVNDSGIFTAVVGEQPISYKLKIVEGSGYEWETYDAYAFEPVIQELDMYLFGNGTHYEIYKKLGAHLITIDGVSGVHFAVWAPNAKRVSVIGDFCGWDGRVYPLRNVSNSGIYEIFIPGLEENEKYKFEIKTQANYILEKSDPYANYAEFRPNTASVVTNLEGYEWQDDAYKERKASMNVLNQPISIYEVHLGSWKKAEGEPGYMNYRDIAEDLIGYVKEMGYTHIELMPIAEHPFDGSWGYQVTGYFAPTSRFGTPKDFMYFVDRCHQNDIGVILDWVPAHFPKDAHGLVNFDGTALYEHEDPRKGEHPHWGTMIFNYGRNEVNNFLIANAFYWINEFHIDGLRVDAVASMLYLDYGKDYGEWIPNPHGGRENYDAIDFFKHLNSILYKDHPDLLMIAEESTSWPGVSRPTNYGGLGFGLKWNMGWMNDFLRYLSFDPIHRQYHHNDLTFSMVYAFTENFALVLSHDEVVHGKGSMINKMPGDYWQKFANLRAAYGFMYVHPGKKLMFMGCEFAQFDEWSENKSLDWHLLEFEKHQQMQRYVKDLNRLYLDETALWFDDFTSEGFEWINCMDYATSIISLVRKSNQIDETLIAVVNFTPVPRTLHKIGVPYKGYYEEIFNSDDFKYGGSGVINTGTLTSFDERYDERDQTLSIKVPPLGMTVLKYKG</sequence>
<dbReference type="Pfam" id="PF02922">
    <property type="entry name" value="CBM_48"/>
    <property type="match status" value="1"/>
</dbReference>
<dbReference type="InterPro" id="IPR014756">
    <property type="entry name" value="Ig_E-set"/>
</dbReference>
<evidence type="ECO:0000313" key="14">
    <source>
        <dbReference type="Proteomes" id="UP000279029"/>
    </source>
</evidence>
<keyword evidence="5 10" id="KW-0321">Glycogen metabolism</keyword>
<dbReference type="Pfam" id="PF02806">
    <property type="entry name" value="Alpha-amylase_C"/>
    <property type="match status" value="1"/>
</dbReference>
<dbReference type="Pfam" id="PF22019">
    <property type="entry name" value="GlgB_N"/>
    <property type="match status" value="1"/>
</dbReference>
<dbReference type="Gene3D" id="3.20.20.80">
    <property type="entry name" value="Glycosidases"/>
    <property type="match status" value="1"/>
</dbReference>
<evidence type="ECO:0000256" key="4">
    <source>
        <dbReference type="ARBA" id="ARBA00009000"/>
    </source>
</evidence>
<name>A0A3P7S384_9FIRM</name>
<dbReference type="InterPro" id="IPR006047">
    <property type="entry name" value="GH13_cat_dom"/>
</dbReference>
<dbReference type="InterPro" id="IPR054169">
    <property type="entry name" value="GlgB_N"/>
</dbReference>
<dbReference type="InterPro" id="IPR037439">
    <property type="entry name" value="Branching_enzy"/>
</dbReference>
<evidence type="ECO:0000256" key="9">
    <source>
        <dbReference type="ARBA" id="ARBA00023277"/>
    </source>
</evidence>
<feature type="active site" description="Nucleophile" evidence="10 11">
    <location>
        <position position="407"/>
    </location>
</feature>
<dbReference type="SUPFAM" id="SSF51011">
    <property type="entry name" value="Glycosyl hydrolase domain"/>
    <property type="match status" value="1"/>
</dbReference>
<dbReference type="CDD" id="cd02855">
    <property type="entry name" value="E_set_GBE_prok_N"/>
    <property type="match status" value="1"/>
</dbReference>
<dbReference type="FunFam" id="2.60.40.1180:FF:000002">
    <property type="entry name" value="1,4-alpha-glucan branching enzyme GlgB"/>
    <property type="match status" value="1"/>
</dbReference>
<dbReference type="SMART" id="SM00642">
    <property type="entry name" value="Aamy"/>
    <property type="match status" value="1"/>
</dbReference>
<evidence type="ECO:0000256" key="10">
    <source>
        <dbReference type="HAMAP-Rule" id="MF_00685"/>
    </source>
</evidence>
<dbReference type="InterPro" id="IPR013780">
    <property type="entry name" value="Glyco_hydro_b"/>
</dbReference>
<organism evidence="13 14">
    <name type="scientific">Petrocella atlantisensis</name>
    <dbReference type="NCBI Taxonomy" id="2173034"/>
    <lineage>
        <taxon>Bacteria</taxon>
        <taxon>Bacillati</taxon>
        <taxon>Bacillota</taxon>
        <taxon>Clostridia</taxon>
        <taxon>Lachnospirales</taxon>
        <taxon>Vallitaleaceae</taxon>
        <taxon>Petrocella</taxon>
    </lineage>
</organism>
<feature type="domain" description="Glycosyl hydrolase family 13 catalytic" evidence="12">
    <location>
        <begin position="249"/>
        <end position="612"/>
    </location>
</feature>
<dbReference type="PANTHER" id="PTHR43651">
    <property type="entry name" value="1,4-ALPHA-GLUCAN-BRANCHING ENZYME"/>
    <property type="match status" value="1"/>
</dbReference>
<dbReference type="AlphaFoldDB" id="A0A3P7S384"/>
<comment type="catalytic activity">
    <reaction evidence="1 10">
        <text>Transfers a segment of a (1-&gt;4)-alpha-D-glucan chain to a primary hydroxy group in a similar glucan chain.</text>
        <dbReference type="EC" id="2.4.1.18"/>
    </reaction>
</comment>
<comment type="similarity">
    <text evidence="4 10">Belongs to the glycosyl hydrolase 13 family. GlgB subfamily.</text>
</comment>
<dbReference type="UniPathway" id="UPA00164"/>
<dbReference type="SUPFAM" id="SSF81296">
    <property type="entry name" value="E set domains"/>
    <property type="match status" value="2"/>
</dbReference>
<evidence type="ECO:0000256" key="3">
    <source>
        <dbReference type="ARBA" id="ARBA00004964"/>
    </source>
</evidence>
<comment type="pathway">
    <text evidence="3 10">Glycan biosynthesis; glycogen biosynthesis.</text>
</comment>
<dbReference type="InterPro" id="IPR017853">
    <property type="entry name" value="GH"/>
</dbReference>
<evidence type="ECO:0000256" key="8">
    <source>
        <dbReference type="ARBA" id="ARBA00023056"/>
    </source>
</evidence>
<accession>A0A3P7S384</accession>
<keyword evidence="9 10" id="KW-0119">Carbohydrate metabolism</keyword>
<dbReference type="Pfam" id="PF00128">
    <property type="entry name" value="Alpha-amylase"/>
    <property type="match status" value="1"/>
</dbReference>
<dbReference type="InterPro" id="IPR006048">
    <property type="entry name" value="A-amylase/branching_C"/>
</dbReference>
<dbReference type="FunFam" id="3.20.20.80:FF:000003">
    <property type="entry name" value="1,4-alpha-glucan branching enzyme GlgB"/>
    <property type="match status" value="1"/>
</dbReference>
<dbReference type="KEGG" id="cbar:PATL70BA_3161"/>